<sequence length="151" mass="16808">MDIRFMNMALDESKKANCAKGKVGAVIVLNDKVLGKGNNSVPKNCKPCTIDSCLRKKYKLKSGERQELCKAIHAEQNAILNSLKNGYDLNNSTIYVTKSPCMVCAKLIINVGIKKVIYANKYPDDEAFKVLEEAGVITEYCEINKIKEVIM</sequence>
<comment type="similarity">
    <text evidence="2">Belongs to the cytidine and deoxycytidylate deaminase family.</text>
</comment>
<gene>
    <name evidence="9" type="ORF">IAB38_05785</name>
</gene>
<dbReference type="GO" id="GO:0006220">
    <property type="term" value="P:pyrimidine nucleotide metabolic process"/>
    <property type="evidence" value="ECO:0007669"/>
    <property type="project" value="InterPro"/>
</dbReference>
<evidence type="ECO:0000256" key="7">
    <source>
        <dbReference type="PIRSR" id="PIRSR006019-2"/>
    </source>
</evidence>
<dbReference type="GO" id="GO:0004132">
    <property type="term" value="F:dCMP deaminase activity"/>
    <property type="evidence" value="ECO:0007669"/>
    <property type="project" value="InterPro"/>
</dbReference>
<dbReference type="Gene3D" id="3.40.140.10">
    <property type="entry name" value="Cytidine Deaminase, domain 2"/>
    <property type="match status" value="1"/>
</dbReference>
<dbReference type="Proteomes" id="UP000824232">
    <property type="component" value="Unassembled WGS sequence"/>
</dbReference>
<dbReference type="InterPro" id="IPR002125">
    <property type="entry name" value="CMP_dCMP_dom"/>
</dbReference>
<dbReference type="InterPro" id="IPR016193">
    <property type="entry name" value="Cytidine_deaminase-like"/>
</dbReference>
<reference evidence="9" key="2">
    <citation type="journal article" date="2021" name="PeerJ">
        <title>Extensive microbial diversity within the chicken gut microbiome revealed by metagenomics and culture.</title>
        <authorList>
            <person name="Gilroy R."/>
            <person name="Ravi A."/>
            <person name="Getino M."/>
            <person name="Pursley I."/>
            <person name="Horton D.L."/>
            <person name="Alikhan N.F."/>
            <person name="Baker D."/>
            <person name="Gharbi K."/>
            <person name="Hall N."/>
            <person name="Watson M."/>
            <person name="Adriaenssens E.M."/>
            <person name="Foster-Nyarko E."/>
            <person name="Jarju S."/>
            <person name="Secka A."/>
            <person name="Antonio M."/>
            <person name="Oren A."/>
            <person name="Chaudhuri R.R."/>
            <person name="La Ragione R."/>
            <person name="Hildebrand F."/>
            <person name="Pallen M.J."/>
        </authorList>
    </citation>
    <scope>NUCLEOTIDE SEQUENCE</scope>
    <source>
        <strain evidence="9">CHK184-20233</strain>
    </source>
</reference>
<evidence type="ECO:0000313" key="9">
    <source>
        <dbReference type="EMBL" id="HIR59546.1"/>
    </source>
</evidence>
<keyword evidence="5 7" id="KW-0862">Zinc</keyword>
<protein>
    <submittedName>
        <fullName evidence="9">dCMP deaminase family protein</fullName>
    </submittedName>
</protein>
<keyword evidence="3 7" id="KW-0479">Metal-binding</keyword>
<evidence type="ECO:0000256" key="5">
    <source>
        <dbReference type="ARBA" id="ARBA00022833"/>
    </source>
</evidence>
<name>A0A9D1DV34_9FIRM</name>
<dbReference type="PROSITE" id="PS00903">
    <property type="entry name" value="CYT_DCMP_DEAMINASES_1"/>
    <property type="match status" value="1"/>
</dbReference>
<dbReference type="InterPro" id="IPR015517">
    <property type="entry name" value="dCMP_deaminase-rel"/>
</dbReference>
<comment type="cofactor">
    <cofactor evidence="1 7">
        <name>Zn(2+)</name>
        <dbReference type="ChEBI" id="CHEBI:29105"/>
    </cofactor>
</comment>
<feature type="binding site" evidence="7">
    <location>
        <position position="101"/>
    </location>
    <ligand>
        <name>Zn(2+)</name>
        <dbReference type="ChEBI" id="CHEBI:29105"/>
        <note>catalytic</note>
    </ligand>
</feature>
<dbReference type="PIRSF" id="PIRSF006019">
    <property type="entry name" value="dCMP_deaminase"/>
    <property type="match status" value="1"/>
</dbReference>
<dbReference type="GO" id="GO:0008270">
    <property type="term" value="F:zinc ion binding"/>
    <property type="evidence" value="ECO:0007669"/>
    <property type="project" value="InterPro"/>
</dbReference>
<dbReference type="PANTHER" id="PTHR11086:SF18">
    <property type="entry name" value="DEOXYCYTIDYLATE DEAMINASE"/>
    <property type="match status" value="1"/>
</dbReference>
<reference evidence="9" key="1">
    <citation type="submission" date="2020-10" db="EMBL/GenBank/DDBJ databases">
        <authorList>
            <person name="Gilroy R."/>
        </authorList>
    </citation>
    <scope>NUCLEOTIDE SEQUENCE</scope>
    <source>
        <strain evidence="9">CHK184-20233</strain>
    </source>
</reference>
<evidence type="ECO:0000256" key="3">
    <source>
        <dbReference type="ARBA" id="ARBA00022723"/>
    </source>
</evidence>
<feature type="domain" description="CMP/dCMP-type deaminase" evidence="8">
    <location>
        <begin position="1"/>
        <end position="131"/>
    </location>
</feature>
<proteinExistence type="inferred from homology"/>
<dbReference type="Pfam" id="PF00383">
    <property type="entry name" value="dCMP_cyt_deam_1"/>
    <property type="match status" value="1"/>
</dbReference>
<keyword evidence="4" id="KW-0378">Hydrolase</keyword>
<dbReference type="GO" id="GO:0005737">
    <property type="term" value="C:cytoplasm"/>
    <property type="evidence" value="ECO:0007669"/>
    <property type="project" value="TreeGrafter"/>
</dbReference>
<dbReference type="SUPFAM" id="SSF53927">
    <property type="entry name" value="Cytidine deaminase-like"/>
    <property type="match status" value="1"/>
</dbReference>
<organism evidence="9 10">
    <name type="scientific">Candidatus Onthousia excrementipullorum</name>
    <dbReference type="NCBI Taxonomy" id="2840884"/>
    <lineage>
        <taxon>Bacteria</taxon>
        <taxon>Bacillati</taxon>
        <taxon>Bacillota</taxon>
        <taxon>Bacilli</taxon>
        <taxon>Candidatus Onthousia</taxon>
    </lineage>
</organism>
<evidence type="ECO:0000256" key="6">
    <source>
        <dbReference type="PIRSR" id="PIRSR006019-1"/>
    </source>
</evidence>
<dbReference type="InterPro" id="IPR016473">
    <property type="entry name" value="dCMP_deaminase"/>
</dbReference>
<dbReference type="CDD" id="cd01286">
    <property type="entry name" value="deoxycytidylate_deaminase"/>
    <property type="match status" value="1"/>
</dbReference>
<dbReference type="AlphaFoldDB" id="A0A9D1DV34"/>
<evidence type="ECO:0000313" key="10">
    <source>
        <dbReference type="Proteomes" id="UP000824232"/>
    </source>
</evidence>
<comment type="caution">
    <text evidence="9">The sequence shown here is derived from an EMBL/GenBank/DDBJ whole genome shotgun (WGS) entry which is preliminary data.</text>
</comment>
<feature type="active site" description="Proton donor" evidence="6">
    <location>
        <position position="75"/>
    </location>
</feature>
<feature type="binding site" evidence="7">
    <location>
        <position position="73"/>
    </location>
    <ligand>
        <name>Zn(2+)</name>
        <dbReference type="ChEBI" id="CHEBI:29105"/>
        <note>catalytic</note>
    </ligand>
</feature>
<accession>A0A9D1DV34</accession>
<evidence type="ECO:0000259" key="8">
    <source>
        <dbReference type="PROSITE" id="PS51747"/>
    </source>
</evidence>
<dbReference type="EMBL" id="DVHC01000059">
    <property type="protein sequence ID" value="HIR59546.1"/>
    <property type="molecule type" value="Genomic_DNA"/>
</dbReference>
<dbReference type="PROSITE" id="PS51747">
    <property type="entry name" value="CYT_DCMP_DEAMINASES_2"/>
    <property type="match status" value="1"/>
</dbReference>
<evidence type="ECO:0000256" key="4">
    <source>
        <dbReference type="ARBA" id="ARBA00022801"/>
    </source>
</evidence>
<evidence type="ECO:0000256" key="2">
    <source>
        <dbReference type="ARBA" id="ARBA00006576"/>
    </source>
</evidence>
<dbReference type="InterPro" id="IPR035105">
    <property type="entry name" value="Deoxycytidylate_deaminase_dom"/>
</dbReference>
<evidence type="ECO:0000256" key="1">
    <source>
        <dbReference type="ARBA" id="ARBA00001947"/>
    </source>
</evidence>
<dbReference type="InterPro" id="IPR016192">
    <property type="entry name" value="APOBEC/CMP_deaminase_Zn-bd"/>
</dbReference>
<dbReference type="PANTHER" id="PTHR11086">
    <property type="entry name" value="DEOXYCYTIDYLATE DEAMINASE-RELATED"/>
    <property type="match status" value="1"/>
</dbReference>
<feature type="binding site" evidence="7">
    <location>
        <position position="104"/>
    </location>
    <ligand>
        <name>Zn(2+)</name>
        <dbReference type="ChEBI" id="CHEBI:29105"/>
        <note>catalytic</note>
    </ligand>
</feature>